<evidence type="ECO:0000313" key="2">
    <source>
        <dbReference type="EMBL" id="CUR54836.1"/>
    </source>
</evidence>
<evidence type="ECO:0000259" key="1">
    <source>
        <dbReference type="PROSITE" id="PS51186"/>
    </source>
</evidence>
<dbReference type="EMBL" id="CZKA01000015">
    <property type="protein sequence ID" value="CUR54836.1"/>
    <property type="molecule type" value="Genomic_DNA"/>
</dbReference>
<organism evidence="2">
    <name type="scientific">metagenome</name>
    <dbReference type="NCBI Taxonomy" id="256318"/>
    <lineage>
        <taxon>unclassified sequences</taxon>
        <taxon>metagenomes</taxon>
    </lineage>
</organism>
<sequence length="160" mass="18311">MSGLLHLRPIEPRDHGFVIELNRLHVHLTAPMEEPRMLELLAWADRAVVIEVDDTPAGFVFTFPAHTPYDSASYRELCRRFQHFTYLDRIVIDDEFQRRGLGTLVYDQIEASADTRVVLEVNIDPPNEPSLAFHRGRGYVGVGEFGPDDHRVLQMSKELG</sequence>
<dbReference type="PROSITE" id="PS51186">
    <property type="entry name" value="GNAT"/>
    <property type="match status" value="1"/>
</dbReference>
<dbReference type="SUPFAM" id="SSF55729">
    <property type="entry name" value="Acyl-CoA N-acyltransferases (Nat)"/>
    <property type="match status" value="1"/>
</dbReference>
<dbReference type="Gene3D" id="3.40.630.30">
    <property type="match status" value="1"/>
</dbReference>
<reference evidence="2" key="1">
    <citation type="submission" date="2015-08" db="EMBL/GenBank/DDBJ databases">
        <authorList>
            <person name="Babu N.S."/>
            <person name="Beckwith C.J."/>
            <person name="Beseler K.G."/>
            <person name="Brison A."/>
            <person name="Carone J.V."/>
            <person name="Caskin T.P."/>
            <person name="Diamond M."/>
            <person name="Durham M.E."/>
            <person name="Foxe J.M."/>
            <person name="Go M."/>
            <person name="Henderson B.A."/>
            <person name="Jones I.B."/>
            <person name="McGettigan J.A."/>
            <person name="Micheletti S.J."/>
            <person name="Nasrallah M.E."/>
            <person name="Ortiz D."/>
            <person name="Piller C.R."/>
            <person name="Privatt S.R."/>
            <person name="Schneider S.L."/>
            <person name="Sharp S."/>
            <person name="Smith T.C."/>
            <person name="Stanton J.D."/>
            <person name="Ullery H.E."/>
            <person name="Wilson R.J."/>
            <person name="Serrano M.G."/>
            <person name="Buck G."/>
            <person name="Lee V."/>
            <person name="Wang Y."/>
            <person name="Carvalho R."/>
            <person name="Voegtly L."/>
            <person name="Shi R."/>
            <person name="Duckworth R."/>
            <person name="Johnson A."/>
            <person name="Loviza R."/>
            <person name="Walstead R."/>
            <person name="Shah Z."/>
            <person name="Kiflezghi M."/>
            <person name="Wade K."/>
            <person name="Ball S.L."/>
            <person name="Bradley K.W."/>
            <person name="Asai D.J."/>
            <person name="Bowman C.A."/>
            <person name="Russell D.A."/>
            <person name="Pope W.H."/>
            <person name="Jacobs-Sera D."/>
            <person name="Hendrix R.W."/>
            <person name="Hatfull G.F."/>
        </authorList>
    </citation>
    <scope>NUCLEOTIDE SEQUENCE</scope>
</reference>
<dbReference type="CDD" id="cd04301">
    <property type="entry name" value="NAT_SF"/>
    <property type="match status" value="1"/>
</dbReference>
<name>A0A2P2BYN3_9ZZZZ</name>
<gene>
    <name evidence="2" type="ORF">NOCA2220027</name>
</gene>
<dbReference type="Pfam" id="PF00583">
    <property type="entry name" value="Acetyltransf_1"/>
    <property type="match status" value="1"/>
</dbReference>
<keyword evidence="2" id="KW-0808">Transferase</keyword>
<dbReference type="InterPro" id="IPR000182">
    <property type="entry name" value="GNAT_dom"/>
</dbReference>
<dbReference type="GO" id="GO:0016747">
    <property type="term" value="F:acyltransferase activity, transferring groups other than amino-acyl groups"/>
    <property type="evidence" value="ECO:0007669"/>
    <property type="project" value="InterPro"/>
</dbReference>
<dbReference type="InterPro" id="IPR016181">
    <property type="entry name" value="Acyl_CoA_acyltransferase"/>
</dbReference>
<dbReference type="AlphaFoldDB" id="A0A2P2BYN3"/>
<feature type="domain" description="N-acetyltransferase" evidence="1">
    <location>
        <begin position="5"/>
        <end position="160"/>
    </location>
</feature>
<protein>
    <submittedName>
        <fullName evidence="2">Putative Acetyltransferase GNAT family</fullName>
    </submittedName>
</protein>
<accession>A0A2P2BYN3</accession>
<proteinExistence type="predicted"/>